<keyword evidence="4" id="KW-0735">Signal-anchor</keyword>
<keyword evidence="11" id="KW-0808">Transferase</keyword>
<dbReference type="GO" id="GO:0000136">
    <property type="term" value="C:mannan polymerase complex"/>
    <property type="evidence" value="ECO:0007669"/>
    <property type="project" value="TreeGrafter"/>
</dbReference>
<evidence type="ECO:0000256" key="2">
    <source>
        <dbReference type="ARBA" id="ARBA00004648"/>
    </source>
</evidence>
<sequence length="491" mass="56757">MSRQRNIASSGGEGKPELSSSDEELQIDVKEKYNHHSQDSIFTSLNLDESSIIDGAFELFKLLIQTIYSVLPFFIIFYLYSIYQTNEEHFYAPDFPNSLHSSSIDSLNDIGVEFYDLADFKSTGNGWQNNERVLFLVPLRDASAHLPMFFSHMKNLTYPHNLIDLAFLISDTSDSTIPDLKSHLKTIQADSDKSKRFGRIDIYEKNFGQIVGQSFSDRHGFAAQGPRRKLMAIARNWLLTTALRPDHSWVYWRDADVETVPATIIEDLMHHDKDVIVPNIWRPLPDWLGSEQAYDLNSWQESEGGVELAEQLDEDAVIVEGYPEYATWRPHLAYLRDPYGDEEVEIELDGIGGVSILAKANVFRQGAMFPAFSFKKHAETEAFGKLCKTMGFNVIGLPHYVIWHIYEPSTDDLKHMEWLANEELRQREYEKNKVVYDKAWKLAFEDVSDQWREEKFNVFKNTDLSRLKIGSVDWDEVDEYLAEVDEFEDLR</sequence>
<evidence type="ECO:0000256" key="3">
    <source>
        <dbReference type="ARBA" id="ARBA00022692"/>
    </source>
</evidence>
<dbReference type="EMBL" id="KV454211">
    <property type="protein sequence ID" value="ODQ59295.1"/>
    <property type="molecule type" value="Genomic_DNA"/>
</dbReference>
<comment type="similarity">
    <text evidence="8">Belongs to the ANP1/MMN9/VAN1 family.</text>
</comment>
<evidence type="ECO:0000256" key="8">
    <source>
        <dbReference type="ARBA" id="ARBA00037964"/>
    </source>
</evidence>
<proteinExistence type="inferred from homology"/>
<dbReference type="AlphaFoldDB" id="A0A1E3P1L1"/>
<dbReference type="InterPro" id="IPR052086">
    <property type="entry name" value="Mannan_Polymerase_Subunit"/>
</dbReference>
<dbReference type="GO" id="GO:0000032">
    <property type="term" value="P:cell wall mannoprotein biosynthetic process"/>
    <property type="evidence" value="ECO:0007669"/>
    <property type="project" value="TreeGrafter"/>
</dbReference>
<organism evidence="11 12">
    <name type="scientific">Wickerhamomyces anomalus (strain ATCC 58044 / CBS 1984 / NCYC 433 / NRRL Y-366-8)</name>
    <name type="common">Yeast</name>
    <name type="synonym">Hansenula anomala</name>
    <dbReference type="NCBI Taxonomy" id="683960"/>
    <lineage>
        <taxon>Eukaryota</taxon>
        <taxon>Fungi</taxon>
        <taxon>Dikarya</taxon>
        <taxon>Ascomycota</taxon>
        <taxon>Saccharomycotina</taxon>
        <taxon>Saccharomycetes</taxon>
        <taxon>Phaffomycetales</taxon>
        <taxon>Wickerhamomycetaceae</taxon>
        <taxon>Wickerhamomyces</taxon>
    </lineage>
</organism>
<dbReference type="SUPFAM" id="SSF53448">
    <property type="entry name" value="Nucleotide-diphospho-sugar transferases"/>
    <property type="match status" value="1"/>
</dbReference>
<dbReference type="Pfam" id="PF03452">
    <property type="entry name" value="Anp1"/>
    <property type="match status" value="1"/>
</dbReference>
<dbReference type="InterPro" id="IPR029044">
    <property type="entry name" value="Nucleotide-diphossugar_trans"/>
</dbReference>
<feature type="non-terminal residue" evidence="11">
    <location>
        <position position="491"/>
    </location>
</feature>
<reference evidence="11 12" key="1">
    <citation type="journal article" date="2016" name="Proc. Natl. Acad. Sci. U.S.A.">
        <title>Comparative genomics of biotechnologically important yeasts.</title>
        <authorList>
            <person name="Riley R."/>
            <person name="Haridas S."/>
            <person name="Wolfe K.H."/>
            <person name="Lopes M.R."/>
            <person name="Hittinger C.T."/>
            <person name="Goeker M."/>
            <person name="Salamov A.A."/>
            <person name="Wisecaver J.H."/>
            <person name="Long T.M."/>
            <person name="Calvey C.H."/>
            <person name="Aerts A.L."/>
            <person name="Barry K.W."/>
            <person name="Choi C."/>
            <person name="Clum A."/>
            <person name="Coughlan A.Y."/>
            <person name="Deshpande S."/>
            <person name="Douglass A.P."/>
            <person name="Hanson S.J."/>
            <person name="Klenk H.-P."/>
            <person name="LaButti K.M."/>
            <person name="Lapidus A."/>
            <person name="Lindquist E.A."/>
            <person name="Lipzen A.M."/>
            <person name="Meier-Kolthoff J.P."/>
            <person name="Ohm R.A."/>
            <person name="Otillar R.P."/>
            <person name="Pangilinan J.L."/>
            <person name="Peng Y."/>
            <person name="Rokas A."/>
            <person name="Rosa C.A."/>
            <person name="Scheuner C."/>
            <person name="Sibirny A.A."/>
            <person name="Slot J.C."/>
            <person name="Stielow J.B."/>
            <person name="Sun H."/>
            <person name="Kurtzman C.P."/>
            <person name="Blackwell M."/>
            <person name="Grigoriev I.V."/>
            <person name="Jeffries T.W."/>
        </authorList>
    </citation>
    <scope>NUCLEOTIDE SEQUENCE [LARGE SCALE GENOMIC DNA]</scope>
    <source>
        <strain evidence="12">ATCC 58044 / CBS 1984 / NCYC 433 / NRRL Y-366-8</strain>
    </source>
</reference>
<evidence type="ECO:0000256" key="9">
    <source>
        <dbReference type="SAM" id="MobiDB-lite"/>
    </source>
</evidence>
<name>A0A1E3P1L1_WICAA</name>
<keyword evidence="12" id="KW-1185">Reference proteome</keyword>
<evidence type="ECO:0000256" key="10">
    <source>
        <dbReference type="SAM" id="Phobius"/>
    </source>
</evidence>
<dbReference type="GO" id="GO:0006487">
    <property type="term" value="P:protein N-linked glycosylation"/>
    <property type="evidence" value="ECO:0007669"/>
    <property type="project" value="TreeGrafter"/>
</dbReference>
<comment type="subcellular location">
    <subcellularLocation>
        <location evidence="2">Endoplasmic reticulum membrane</location>
        <topology evidence="2">Single-pass type II membrane protein</topology>
    </subcellularLocation>
    <subcellularLocation>
        <location evidence="1">Golgi apparatus membrane</location>
        <topology evidence="1">Single-pass type II membrane protein</topology>
    </subcellularLocation>
</comment>
<evidence type="ECO:0000256" key="5">
    <source>
        <dbReference type="ARBA" id="ARBA00022989"/>
    </source>
</evidence>
<keyword evidence="5 10" id="KW-1133">Transmembrane helix</keyword>
<dbReference type="GO" id="GO:0000009">
    <property type="term" value="F:alpha-1,6-mannosyltransferase activity"/>
    <property type="evidence" value="ECO:0007669"/>
    <property type="project" value="TreeGrafter"/>
</dbReference>
<dbReference type="RefSeq" id="XP_019038502.1">
    <property type="nucleotide sequence ID" value="XM_019181894.1"/>
</dbReference>
<feature type="transmembrane region" description="Helical" evidence="10">
    <location>
        <begin position="62"/>
        <end position="83"/>
    </location>
</feature>
<dbReference type="FunFam" id="3.90.550.10:FF:000017">
    <property type="entry name" value="Mannan polymerase II complex ANP1 subunit"/>
    <property type="match status" value="1"/>
</dbReference>
<evidence type="ECO:0000256" key="7">
    <source>
        <dbReference type="ARBA" id="ARBA00023136"/>
    </source>
</evidence>
<dbReference type="GO" id="GO:0005789">
    <property type="term" value="C:endoplasmic reticulum membrane"/>
    <property type="evidence" value="ECO:0007669"/>
    <property type="project" value="UniProtKB-SubCell"/>
</dbReference>
<protein>
    <submittedName>
        <fullName evidence="11">Glycosyltransferase family 62 protein</fullName>
    </submittedName>
</protein>
<gene>
    <name evidence="11" type="ORF">WICANDRAFT_31881</name>
</gene>
<keyword evidence="6" id="KW-0333">Golgi apparatus</keyword>
<dbReference type="OrthoDB" id="3979765at2759"/>
<evidence type="ECO:0000313" key="11">
    <source>
        <dbReference type="EMBL" id="ODQ59295.1"/>
    </source>
</evidence>
<keyword evidence="7 10" id="KW-0472">Membrane</keyword>
<dbReference type="PANTHER" id="PTHR43083:SF2">
    <property type="entry name" value="MANNAN POLYMERASE II COMPLEX ANP1 SUBUNIT"/>
    <property type="match status" value="1"/>
</dbReference>
<feature type="region of interest" description="Disordered" evidence="9">
    <location>
        <begin position="1"/>
        <end position="23"/>
    </location>
</feature>
<evidence type="ECO:0000256" key="6">
    <source>
        <dbReference type="ARBA" id="ARBA00023034"/>
    </source>
</evidence>
<evidence type="ECO:0000256" key="4">
    <source>
        <dbReference type="ARBA" id="ARBA00022968"/>
    </source>
</evidence>
<dbReference type="PANTHER" id="PTHR43083">
    <property type="entry name" value="MANNAN POLYMERASE II"/>
    <property type="match status" value="1"/>
</dbReference>
<dbReference type="GeneID" id="30199140"/>
<keyword evidence="3 10" id="KW-0812">Transmembrane</keyword>
<dbReference type="Gene3D" id="3.90.550.10">
    <property type="entry name" value="Spore Coat Polysaccharide Biosynthesis Protein SpsA, Chain A"/>
    <property type="match status" value="1"/>
</dbReference>
<evidence type="ECO:0000313" key="12">
    <source>
        <dbReference type="Proteomes" id="UP000094112"/>
    </source>
</evidence>
<dbReference type="Proteomes" id="UP000094112">
    <property type="component" value="Unassembled WGS sequence"/>
</dbReference>
<accession>A0A1E3P1L1</accession>
<evidence type="ECO:0000256" key="1">
    <source>
        <dbReference type="ARBA" id="ARBA00004323"/>
    </source>
</evidence>
<dbReference type="STRING" id="683960.A0A1E3P1L1"/>